<accession>K4KES5</accession>
<keyword evidence="2" id="KW-1185">Reference proteome</keyword>
<dbReference type="PANTHER" id="PTHR40590">
    <property type="entry name" value="CYTOPLASMIC PROTEIN-RELATED"/>
    <property type="match status" value="1"/>
</dbReference>
<sequence>MVRWILLLPLLGWVWLAQAEPLSWQLTRGDATVTLFGSVHAGAADFYPLPTPIERAYASSSRLLVELDITRLDVSAYNRLIAELGFFGESTGEEAALAAFHQSRGWQSFKSLCQRKPALCGPHQERMKPWLLSLLLANRMVAESRFSAALGVDSYFLNRRGQREVVELESLGQQIKVFAGLSAEDQEVLFSQSVQDYADGDAALARLMNSWVAGDAADLSAQALAPLQQNPAVFDALFVERNRAMARKIGLASEAGGAIFVVVGAGHLLGQQGLVQLLSHMGFSVRQLTGEECVEPAC</sequence>
<reference evidence="1 2" key="1">
    <citation type="journal article" date="2013" name="Genome Announc.">
        <title>Complete genome sequence of Simiduia agarivorans SA1(T), a marine bacterium able to degrade a variety of polysaccharides.</title>
        <authorList>
            <person name="Lin S.Y."/>
            <person name="Shieh W.Y."/>
            <person name="Chen J.S."/>
            <person name="Tang S.L."/>
        </authorList>
    </citation>
    <scope>NUCLEOTIDE SEQUENCE [LARGE SCALE GENOMIC DNA]</scope>
    <source>
        <strain evidence="2">DSM 21679 / JCM 13881 / BCRC 17597 / SA1</strain>
    </source>
</reference>
<evidence type="ECO:0000313" key="2">
    <source>
        <dbReference type="Proteomes" id="UP000000466"/>
    </source>
</evidence>
<dbReference type="eggNOG" id="COG3735">
    <property type="taxonomic scope" value="Bacteria"/>
</dbReference>
<dbReference type="PANTHER" id="PTHR40590:SF1">
    <property type="entry name" value="CYTOPLASMIC PROTEIN"/>
    <property type="match status" value="1"/>
</dbReference>
<dbReference type="Proteomes" id="UP000000466">
    <property type="component" value="Chromosome"/>
</dbReference>
<dbReference type="InterPro" id="IPR002816">
    <property type="entry name" value="TraB/PrgY/GumN_fam"/>
</dbReference>
<protein>
    <submittedName>
        <fullName evidence="1">GumN family protein</fullName>
    </submittedName>
</protein>
<dbReference type="CDD" id="cd14789">
    <property type="entry name" value="Tiki"/>
    <property type="match status" value="1"/>
</dbReference>
<dbReference type="AlphaFoldDB" id="K4KES5"/>
<organism evidence="1 2">
    <name type="scientific">Simiduia agarivorans (strain DSM 21679 / JCM 13881 / BCRC 17597 / SA1)</name>
    <dbReference type="NCBI Taxonomy" id="1117647"/>
    <lineage>
        <taxon>Bacteria</taxon>
        <taxon>Pseudomonadati</taxon>
        <taxon>Pseudomonadota</taxon>
        <taxon>Gammaproteobacteria</taxon>
        <taxon>Cellvibrionales</taxon>
        <taxon>Cellvibrionaceae</taxon>
        <taxon>Simiduia</taxon>
    </lineage>
</organism>
<dbReference type="EMBL" id="CP003746">
    <property type="protein sequence ID" value="AFU97564.2"/>
    <property type="molecule type" value="Genomic_DNA"/>
</dbReference>
<name>K4KES5_SIMAS</name>
<dbReference type="Pfam" id="PF01963">
    <property type="entry name" value="TraB_PrgY_gumN"/>
    <property type="match status" value="1"/>
</dbReference>
<dbReference type="KEGG" id="saga:M5M_01705"/>
<dbReference type="RefSeq" id="WP_016389160.1">
    <property type="nucleotide sequence ID" value="NC_018868.3"/>
</dbReference>
<gene>
    <name evidence="1" type="ordered locus">M5M_01705</name>
</gene>
<dbReference type="InterPro" id="IPR047111">
    <property type="entry name" value="YbaP-like"/>
</dbReference>
<dbReference type="HOGENOM" id="CLU_057525_2_1_6"/>
<dbReference type="STRING" id="1117647.M5M_01705"/>
<dbReference type="OrthoDB" id="357294at2"/>
<proteinExistence type="predicted"/>
<evidence type="ECO:0000313" key="1">
    <source>
        <dbReference type="EMBL" id="AFU97564.2"/>
    </source>
</evidence>